<gene>
    <name evidence="1" type="ORF">PR048_017710</name>
</gene>
<evidence type="ECO:0000313" key="2">
    <source>
        <dbReference type="Proteomes" id="UP001159363"/>
    </source>
</evidence>
<dbReference type="PANTHER" id="PTHR31511">
    <property type="entry name" value="PROTEIN CBG23764"/>
    <property type="match status" value="1"/>
</dbReference>
<comment type="caution">
    <text evidence="1">The sequence shown here is derived from an EMBL/GenBank/DDBJ whole genome shotgun (WGS) entry which is preliminary data.</text>
</comment>
<proteinExistence type="predicted"/>
<accession>A0ABQ9HA96</accession>
<protein>
    <submittedName>
        <fullName evidence="1">Uncharacterized protein</fullName>
    </submittedName>
</protein>
<dbReference type="PANTHER" id="PTHR31511:SF12">
    <property type="entry name" value="RHO TERMINATION FACTOR N-TERMINAL DOMAIN-CONTAINING PROTEIN"/>
    <property type="match status" value="1"/>
</dbReference>
<dbReference type="Proteomes" id="UP001159363">
    <property type="component" value="Chromosome 5"/>
</dbReference>
<organism evidence="1 2">
    <name type="scientific">Dryococelus australis</name>
    <dbReference type="NCBI Taxonomy" id="614101"/>
    <lineage>
        <taxon>Eukaryota</taxon>
        <taxon>Metazoa</taxon>
        <taxon>Ecdysozoa</taxon>
        <taxon>Arthropoda</taxon>
        <taxon>Hexapoda</taxon>
        <taxon>Insecta</taxon>
        <taxon>Pterygota</taxon>
        <taxon>Neoptera</taxon>
        <taxon>Polyneoptera</taxon>
        <taxon>Phasmatodea</taxon>
        <taxon>Verophasmatodea</taxon>
        <taxon>Anareolatae</taxon>
        <taxon>Phasmatidae</taxon>
        <taxon>Eurycanthinae</taxon>
        <taxon>Dryococelus</taxon>
    </lineage>
</organism>
<name>A0ABQ9HA96_9NEOP</name>
<evidence type="ECO:0000313" key="1">
    <source>
        <dbReference type="EMBL" id="KAJ8881236.1"/>
    </source>
</evidence>
<reference evidence="1 2" key="1">
    <citation type="submission" date="2023-02" db="EMBL/GenBank/DDBJ databases">
        <title>LHISI_Scaffold_Assembly.</title>
        <authorList>
            <person name="Stuart O.P."/>
            <person name="Cleave R."/>
            <person name="Magrath M.J.L."/>
            <person name="Mikheyev A.S."/>
        </authorList>
    </citation>
    <scope>NUCLEOTIDE SEQUENCE [LARGE SCALE GENOMIC DNA]</scope>
    <source>
        <strain evidence="1">Daus_M_001</strain>
        <tissue evidence="1">Leg muscle</tissue>
    </source>
</reference>
<sequence>MLTVVKRLQLHINKLENLRGSSCIALSAVIASRKVIINPCNQDQQYFKWAILGFYVEGQWGHECINQHYLDMEARFDFTGLAFPTPLYQLLLCKQKNPGFDTNMYANEGNNTIIPIWVSKEEQATYFDLFLMMTEDGNAHYCLPVLMPPMSKSNVCEHTMTSCM</sequence>
<keyword evidence="2" id="KW-1185">Reference proteome</keyword>
<dbReference type="EMBL" id="JARBHB010000006">
    <property type="protein sequence ID" value="KAJ8881236.1"/>
    <property type="molecule type" value="Genomic_DNA"/>
</dbReference>